<feature type="region of interest" description="Disordered" evidence="1">
    <location>
        <begin position="27"/>
        <end position="55"/>
    </location>
</feature>
<protein>
    <submittedName>
        <fullName evidence="2">Uncharacterized protein</fullName>
    </submittedName>
</protein>
<reference evidence="2 3" key="1">
    <citation type="submission" date="2024-04" db="EMBL/GenBank/DDBJ databases">
        <title>Phyllosticta paracitricarpa is synonymous to the EU quarantine fungus P. citricarpa based on phylogenomic analyses.</title>
        <authorList>
            <consortium name="Lawrence Berkeley National Laboratory"/>
            <person name="Van ingen-buijs V.A."/>
            <person name="Van westerhoven A.C."/>
            <person name="Haridas S."/>
            <person name="Skiadas P."/>
            <person name="Martin F."/>
            <person name="Groenewald J.Z."/>
            <person name="Crous P.W."/>
            <person name="Seidl M.F."/>
        </authorList>
    </citation>
    <scope>NUCLEOTIDE SEQUENCE [LARGE SCALE GENOMIC DNA]</scope>
    <source>
        <strain evidence="2 3">CPC 17464</strain>
    </source>
</reference>
<keyword evidence="3" id="KW-1185">Reference proteome</keyword>
<accession>A0ABR1LGY8</accession>
<feature type="compositionally biased region" description="Polar residues" evidence="1">
    <location>
        <begin position="31"/>
        <end position="43"/>
    </location>
</feature>
<name>A0ABR1LGY8_9PEZI</name>
<organism evidence="2 3">
    <name type="scientific">Phyllosticta citribraziliensis</name>
    <dbReference type="NCBI Taxonomy" id="989973"/>
    <lineage>
        <taxon>Eukaryota</taxon>
        <taxon>Fungi</taxon>
        <taxon>Dikarya</taxon>
        <taxon>Ascomycota</taxon>
        <taxon>Pezizomycotina</taxon>
        <taxon>Dothideomycetes</taxon>
        <taxon>Dothideomycetes incertae sedis</taxon>
        <taxon>Botryosphaeriales</taxon>
        <taxon>Phyllostictaceae</taxon>
        <taxon>Phyllosticta</taxon>
    </lineage>
</organism>
<gene>
    <name evidence="2" type="ORF">J3D65DRAFT_459881</name>
</gene>
<comment type="caution">
    <text evidence="2">The sequence shown here is derived from an EMBL/GenBank/DDBJ whole genome shotgun (WGS) entry which is preliminary data.</text>
</comment>
<evidence type="ECO:0000313" key="3">
    <source>
        <dbReference type="Proteomes" id="UP001360953"/>
    </source>
</evidence>
<dbReference type="EMBL" id="JBBPEH010000009">
    <property type="protein sequence ID" value="KAK7533868.1"/>
    <property type="molecule type" value="Genomic_DNA"/>
</dbReference>
<dbReference type="GeneID" id="92029333"/>
<evidence type="ECO:0000256" key="1">
    <source>
        <dbReference type="SAM" id="MobiDB-lite"/>
    </source>
</evidence>
<proteinExistence type="predicted"/>
<evidence type="ECO:0000313" key="2">
    <source>
        <dbReference type="EMBL" id="KAK7533868.1"/>
    </source>
</evidence>
<dbReference type="Proteomes" id="UP001360953">
    <property type="component" value="Unassembled WGS sequence"/>
</dbReference>
<sequence length="421" mass="46674">MEHPRPEQTEAVRIYNRNQVVDAVTDGHMQRSGNPDFSITAGSNHDRPQPFRRGRPAPPTLCSLLSAKGVDVWFGGLGVLLVGLLVGDFVQLLPIGGSPLFTSNPEHQVERLSRAAYEQFAVQVRLTEPMRQQGAAQEAFHRALGGLRDHSLTREDFNTLASRVSIQPTPSDVLRLYSQKDVVDGYNEMLMRRCDKPVITIRAFHPARDRLAASASFDQAGRLKEDFGTLASRVATQPTPSDVLRLCSQKDVVDAFNETLMRRCNKRSRNPVLSINALHSAAITTANLNFLRRQGTLTPPPRMTMYSSEILLWPPGQPRSNLVYLTGLPVSIYMYIRALKMSPLLLYRFLQPSSIYVSRRNFESGAVASEGPEDHTAPCGMQDRRHCAASCPGDHLDGFVASSGEVAPDQRQLLAANDWST</sequence>
<dbReference type="RefSeq" id="XP_066652907.1">
    <property type="nucleotide sequence ID" value="XM_066796427.1"/>
</dbReference>